<dbReference type="Pfam" id="PF08268">
    <property type="entry name" value="FBA_3"/>
    <property type="match status" value="1"/>
</dbReference>
<dbReference type="InterPro" id="IPR013187">
    <property type="entry name" value="F-box-assoc_dom_typ3"/>
</dbReference>
<dbReference type="PANTHER" id="PTHR31111:SF113">
    <property type="entry name" value="F-BOX ASSOCIATED UBIQUITINATION EFFECTOR FAMILY PROTEIN"/>
    <property type="match status" value="1"/>
</dbReference>
<evidence type="ECO:0000313" key="3">
    <source>
        <dbReference type="Proteomes" id="UP000682877"/>
    </source>
</evidence>
<proteinExistence type="predicted"/>
<gene>
    <name evidence="2" type="ORF">AARE701A_LOCUS11306</name>
</gene>
<dbReference type="PANTHER" id="PTHR31111">
    <property type="entry name" value="BNAA05G37150D PROTEIN-RELATED"/>
    <property type="match status" value="1"/>
</dbReference>
<evidence type="ECO:0000259" key="1">
    <source>
        <dbReference type="Pfam" id="PF08268"/>
    </source>
</evidence>
<reference evidence="2" key="1">
    <citation type="submission" date="2021-01" db="EMBL/GenBank/DDBJ databases">
        <authorList>
            <person name="Bezrukov I."/>
        </authorList>
    </citation>
    <scope>NUCLEOTIDE SEQUENCE</scope>
</reference>
<evidence type="ECO:0000313" key="2">
    <source>
        <dbReference type="EMBL" id="CAE6047226.1"/>
    </source>
</evidence>
<dbReference type="EMBL" id="LR999454">
    <property type="protein sequence ID" value="CAE6047226.1"/>
    <property type="molecule type" value="Genomic_DNA"/>
</dbReference>
<keyword evidence="3" id="KW-1185">Reference proteome</keyword>
<accession>A0A8S2ABL6</accession>
<name>A0A8S2ABL6_ARAAE</name>
<protein>
    <recommendedName>
        <fullName evidence="1">F-box associated beta-propeller type 3 domain-containing protein</fullName>
    </recommendedName>
</protein>
<dbReference type="InterPro" id="IPR017451">
    <property type="entry name" value="F-box-assoc_interact_dom"/>
</dbReference>
<feature type="domain" description="F-box associated beta-propeller type 3" evidence="1">
    <location>
        <begin position="103"/>
        <end position="327"/>
    </location>
</feature>
<organism evidence="2 3">
    <name type="scientific">Arabidopsis arenosa</name>
    <name type="common">Sand rock-cress</name>
    <name type="synonym">Cardaminopsis arenosa</name>
    <dbReference type="NCBI Taxonomy" id="38785"/>
    <lineage>
        <taxon>Eukaryota</taxon>
        <taxon>Viridiplantae</taxon>
        <taxon>Streptophyta</taxon>
        <taxon>Embryophyta</taxon>
        <taxon>Tracheophyta</taxon>
        <taxon>Spermatophyta</taxon>
        <taxon>Magnoliopsida</taxon>
        <taxon>eudicotyledons</taxon>
        <taxon>Gunneridae</taxon>
        <taxon>Pentapetalae</taxon>
        <taxon>rosids</taxon>
        <taxon>malvids</taxon>
        <taxon>Brassicales</taxon>
        <taxon>Brassicaceae</taxon>
        <taxon>Camelineae</taxon>
        <taxon>Arabidopsis</taxon>
    </lineage>
</organism>
<dbReference type="NCBIfam" id="TIGR01640">
    <property type="entry name" value="F_box_assoc_1"/>
    <property type="match status" value="1"/>
</dbReference>
<sequence>MIQGNLKCALFVELKNETLQSVQPESPIFAARSIPTTVKVEKACYPLKAEALRRSPELNLPDGQKILLAYDCECGVSPSLLPGLRDFEWSQEFVYLHCDATRPSMSYDGLVCFPEAEWVNVLNPSTGQLRRFHCPSLSNPRPNSSTFREEPWTTYFPGYCAMGFGRDNVKGSYKVVRIFFDPTYCDILNVNTGEWRKLWKPRRCKVDVGRKSACVNGSIYWLRIRRGHVYTIVGLDLHTEEFHDVPRPHLPKGIMFEAQIVNIRDRLAIAMPVSHPLHQYELEIWSMDGQKETWSKTHSISLASLGIVESRSFIPVTLSKQGDVLFYDDEGLLFKYISEKDKLQRLPEDICVISPYVENLVPLPAIQVELRTGITCLHPETETTDGMFRGERIFQLKLVDQIFYDMYVFLIMSFVI</sequence>
<dbReference type="AlphaFoldDB" id="A0A8S2ABL6"/>
<dbReference type="Proteomes" id="UP000682877">
    <property type="component" value="Chromosome 4"/>
</dbReference>